<dbReference type="Pfam" id="PF01909">
    <property type="entry name" value="NTP_transf_2"/>
    <property type="match status" value="1"/>
</dbReference>
<keyword evidence="6 7" id="KW-0511">Multifunctional enzyme</keyword>
<dbReference type="STRING" id="318683.A0U94_03485"/>
<evidence type="ECO:0000256" key="5">
    <source>
        <dbReference type="ARBA" id="ARBA00022842"/>
    </source>
</evidence>
<comment type="catalytic activity">
    <reaction evidence="7">
        <text>[protein-PII]-uridylyl-L-tyrosine + H2O = [protein-PII]-L-tyrosine + UMP + H(+)</text>
        <dbReference type="Rhea" id="RHEA:48600"/>
        <dbReference type="Rhea" id="RHEA-COMP:12147"/>
        <dbReference type="Rhea" id="RHEA-COMP:12148"/>
        <dbReference type="ChEBI" id="CHEBI:15377"/>
        <dbReference type="ChEBI" id="CHEBI:15378"/>
        <dbReference type="ChEBI" id="CHEBI:46858"/>
        <dbReference type="ChEBI" id="CHEBI:57865"/>
        <dbReference type="ChEBI" id="CHEBI:90602"/>
    </reaction>
</comment>
<evidence type="ECO:0000256" key="2">
    <source>
        <dbReference type="ARBA" id="ARBA00022695"/>
    </source>
</evidence>
<dbReference type="Gene3D" id="3.30.460.10">
    <property type="entry name" value="Beta Polymerase, domain 2"/>
    <property type="match status" value="1"/>
</dbReference>
<sequence>MKENSFWGETLPLSFADDTDKPLSDRTAPLPYDPASSLQSALDTAAEQGQTSREAVLSILRRHLGSGNASVRYQFEKRRVSGIDAARALARQADDMVCALADLAASKHGSPASSPQESLCLCATGGYGAGLLAPFSDIDILFLIPGDPSAAMTARIEFILYALWDLGLRVGHATRSIAECVRDADTDLTIRTALLDLRFLHGDRTLARNLRCALGADLQNDRLCEFVMGKIGEREQRHRRFGDNPYMVEPNIKEGRGGLRDLQTLNWMGRAALGCAVSTPDRNGAPAEAPQTPSFASFGLLTEREAHRARRSWDFLWTVRLHLHYITGRAEERLTFDVQPVIGGRMGYATHGRQRGVERFMRHYFLTARDVMRLTSVLQPVVLMHLQDQTTGEPPKIAPGPEEFQTIAGRICPIEPVTFASQPREMFRLLDCGRRHDLPLHPIAMQQIIRNERHAVALRDDPETAKIFLDLLCEPSADETKAVPFWLPILNETGLLGRLLPDWSRVVGQMQFDSYHIYTVDEHIVEAVRMMGQIEAGRMADEIPLAYTLASDLRSRRALYVAVLLHDIGKGRGGDHSEIGADLALTICPQLGLDPEETDTVSWLVLHHLLLSQTAFTRDIDDPRTILDLADTIQSPERLRLLLLLTIADMRAVSPKVWNAWKATLLRELFSRVAEVLEGGLAATERDSRVNHARDLARDGLTGTLPESSIDRFLDLGYPSYWLGFDTDTQMRHARMVHDSDRYRSPVTVEAFPIPERGVTELTVLCADHPGLFSQIAGALAVAGASIVDARIHTLSDGMALDTFWVQDGEGCSFEEPHQLGRLNHLVEQALSGRLDIRKGIEDASHHSTSRRMRAIHVPPRVVIDNTASDRHTVIEVNGRDRPGLLHDITSTLSSQSLQISSAHITTYGMRAVDVFYVRDLLGLKITDPIRLARLRETLLASLTSPPVPAPAK</sequence>
<name>A0A149TEC5_9PROT</name>
<dbReference type="Pfam" id="PF01966">
    <property type="entry name" value="HD"/>
    <property type="match status" value="1"/>
</dbReference>
<feature type="domain" description="ACT" evidence="8">
    <location>
        <begin position="761"/>
        <end position="838"/>
    </location>
</feature>
<dbReference type="CDD" id="cd05401">
    <property type="entry name" value="NT_GlnE_GlnD_like"/>
    <property type="match status" value="1"/>
</dbReference>
<comment type="caution">
    <text evidence="7">Lacks conserved residue(s) required for the propagation of feature annotation.</text>
</comment>
<dbReference type="Pfam" id="PF08335">
    <property type="entry name" value="GlnD_UR_UTase"/>
    <property type="match status" value="1"/>
</dbReference>
<dbReference type="GO" id="GO:0008081">
    <property type="term" value="F:phosphoric diester hydrolase activity"/>
    <property type="evidence" value="ECO:0007669"/>
    <property type="project" value="UniProtKB-UniRule"/>
</dbReference>
<feature type="domain" description="ACT" evidence="8">
    <location>
        <begin position="874"/>
        <end position="953"/>
    </location>
</feature>
<dbReference type="Pfam" id="PF24931">
    <property type="entry name" value="ACT_ACR9_3rd"/>
    <property type="match status" value="1"/>
</dbReference>
<feature type="region of interest" description="Uridylyltransferase" evidence="7">
    <location>
        <begin position="1"/>
        <end position="399"/>
    </location>
</feature>
<protein>
    <recommendedName>
        <fullName evidence="7">Bifunctional uridylyltransferase/uridylyl-removing enzyme</fullName>
        <shortName evidence="7">UTase/UR</shortName>
    </recommendedName>
    <alternativeName>
        <fullName evidence="7">Bifunctional [protein-PII] modification enzyme</fullName>
    </alternativeName>
    <alternativeName>
        <fullName evidence="7">Bifunctional nitrogen sensor protein</fullName>
    </alternativeName>
    <domain>
        <recommendedName>
            <fullName evidence="7">[Protein-PII] uridylyltransferase</fullName>
            <shortName evidence="7">PII uridylyltransferase</shortName>
            <shortName evidence="7">UTase</shortName>
            <ecNumber evidence="7">2.7.7.59</ecNumber>
        </recommendedName>
    </domain>
    <domain>
        <recommendedName>
            <fullName evidence="7">[Protein-PII]-UMP uridylyl-removing enzyme</fullName>
            <shortName evidence="7">UR</shortName>
            <ecNumber evidence="7">3.1.4.-</ecNumber>
        </recommendedName>
    </domain>
</protein>
<dbReference type="EC" id="3.1.4.-" evidence="7"/>
<comment type="caution">
    <text evidence="10">The sequence shown here is derived from an EMBL/GenBank/DDBJ whole genome shotgun (WGS) entry which is preliminary data.</text>
</comment>
<dbReference type="PROSITE" id="PS51831">
    <property type="entry name" value="HD"/>
    <property type="match status" value="1"/>
</dbReference>
<dbReference type="NCBIfam" id="TIGR01693">
    <property type="entry name" value="UTase_glnD"/>
    <property type="match status" value="1"/>
</dbReference>
<evidence type="ECO:0000256" key="1">
    <source>
        <dbReference type="ARBA" id="ARBA00022679"/>
    </source>
</evidence>
<dbReference type="SUPFAM" id="SSF81301">
    <property type="entry name" value="Nucleotidyltransferase"/>
    <property type="match status" value="1"/>
</dbReference>
<dbReference type="PANTHER" id="PTHR47320:SF1">
    <property type="entry name" value="BIFUNCTIONAL URIDYLYLTRANSFERASE_URIDYLYL-REMOVING ENZYME"/>
    <property type="match status" value="1"/>
</dbReference>
<dbReference type="EC" id="2.7.7.59" evidence="7"/>
<accession>A0A149TEC5</accession>
<dbReference type="InterPro" id="IPR043519">
    <property type="entry name" value="NT_sf"/>
</dbReference>
<dbReference type="OrthoDB" id="9758038at2"/>
<dbReference type="InterPro" id="IPR006674">
    <property type="entry name" value="HD_domain"/>
</dbReference>
<dbReference type="InterPro" id="IPR010043">
    <property type="entry name" value="UTase/UR"/>
</dbReference>
<organism evidence="10 11">
    <name type="scientific">Gluconobacter albidus</name>
    <dbReference type="NCBI Taxonomy" id="318683"/>
    <lineage>
        <taxon>Bacteria</taxon>
        <taxon>Pseudomonadati</taxon>
        <taxon>Pseudomonadota</taxon>
        <taxon>Alphaproteobacteria</taxon>
        <taxon>Acetobacterales</taxon>
        <taxon>Acetobacteraceae</taxon>
        <taxon>Gluconobacter</taxon>
    </lineage>
</organism>
<dbReference type="GO" id="GO:0008773">
    <property type="term" value="F:[protein-PII] uridylyltransferase activity"/>
    <property type="evidence" value="ECO:0007669"/>
    <property type="project" value="UniProtKB-UniRule"/>
</dbReference>
<comment type="cofactor">
    <cofactor evidence="7">
        <name>Mg(2+)</name>
        <dbReference type="ChEBI" id="CHEBI:18420"/>
    </cofactor>
</comment>
<reference evidence="10 11" key="1">
    <citation type="submission" date="2015-06" db="EMBL/GenBank/DDBJ databases">
        <title>Improved classification and identification of acetic acid bacteria using matrix-assisted laser desorption/ionization time-of-flight mass spectrometry; Gluconobacter nephelii and Gluconobacter uchimurae are later heterotypic synonyms of Gluconobacter japonicus and Gluconobacter oxydans, respectively.</title>
        <authorList>
            <person name="Li L."/>
            <person name="Cleenwerck I."/>
            <person name="De Vuyst L."/>
            <person name="Vandamme P."/>
        </authorList>
    </citation>
    <scope>NUCLEOTIDE SEQUENCE [LARGE SCALE GENOMIC DNA]</scope>
    <source>
        <strain evidence="10 11">LMG 1768</strain>
    </source>
</reference>
<dbReference type="InterPro" id="IPR002912">
    <property type="entry name" value="ACT_dom"/>
</dbReference>
<comment type="catalytic activity">
    <reaction evidence="7">
        <text>[protein-PII]-L-tyrosine + UTP = [protein-PII]-uridylyl-L-tyrosine + diphosphate</text>
        <dbReference type="Rhea" id="RHEA:13673"/>
        <dbReference type="Rhea" id="RHEA-COMP:12147"/>
        <dbReference type="Rhea" id="RHEA-COMP:12148"/>
        <dbReference type="ChEBI" id="CHEBI:33019"/>
        <dbReference type="ChEBI" id="CHEBI:46398"/>
        <dbReference type="ChEBI" id="CHEBI:46858"/>
        <dbReference type="ChEBI" id="CHEBI:90602"/>
        <dbReference type="EC" id="2.7.7.59"/>
    </reaction>
</comment>
<evidence type="ECO:0000256" key="6">
    <source>
        <dbReference type="ARBA" id="ARBA00023268"/>
    </source>
</evidence>
<evidence type="ECO:0000313" key="10">
    <source>
        <dbReference type="EMBL" id="KXV45811.1"/>
    </source>
</evidence>
<dbReference type="InterPro" id="IPR013546">
    <property type="entry name" value="PII_UdlTrfase/GS_AdlTrfase"/>
</dbReference>
<dbReference type="PIRSF" id="PIRSF006288">
    <property type="entry name" value="PII_uridyltransf"/>
    <property type="match status" value="1"/>
</dbReference>
<dbReference type="Gene3D" id="1.10.3090.10">
    <property type="entry name" value="cca-adding enzyme, domain 2"/>
    <property type="match status" value="1"/>
</dbReference>
<keyword evidence="1 7" id="KW-0808">Transferase</keyword>
<dbReference type="SUPFAM" id="SSF55021">
    <property type="entry name" value="ACT-like"/>
    <property type="match status" value="2"/>
</dbReference>
<dbReference type="InterPro" id="IPR002934">
    <property type="entry name" value="Polymerase_NTP_transf_dom"/>
</dbReference>
<dbReference type="Gene3D" id="3.30.70.260">
    <property type="match status" value="2"/>
</dbReference>
<dbReference type="GO" id="GO:0006808">
    <property type="term" value="P:regulation of nitrogen utilization"/>
    <property type="evidence" value="ECO:0007669"/>
    <property type="project" value="UniProtKB-UniRule"/>
</dbReference>
<comment type="function">
    <text evidence="7">Modifies, by uridylylation and deuridylylation, the PII regulatory proteins (GlnB and homologs), in response to the nitrogen status of the cell that GlnD senses through the glutamine level. Under low glutamine levels, catalyzes the conversion of the PII proteins and UTP to PII-UMP and PPi, while under higher glutamine levels, GlnD hydrolyzes PII-UMP to PII and UMP (deuridylylation). Thus, controls uridylylation state and activity of the PII proteins, and plays an important role in the regulation of nitrogen metabolism.</text>
</comment>
<comment type="activity regulation">
    <text evidence="7">Uridylyltransferase (UTase) activity is inhibited by glutamine, while glutamine activates uridylyl-removing (UR) activity.</text>
</comment>
<dbReference type="NCBIfam" id="NF003467">
    <property type="entry name" value="PRK05092.1"/>
    <property type="match status" value="1"/>
</dbReference>
<dbReference type="HAMAP" id="MF_00277">
    <property type="entry name" value="PII_uridylyl_transf"/>
    <property type="match status" value="1"/>
</dbReference>
<evidence type="ECO:0000256" key="3">
    <source>
        <dbReference type="ARBA" id="ARBA00022737"/>
    </source>
</evidence>
<dbReference type="InterPro" id="IPR003607">
    <property type="entry name" value="HD/PDEase_dom"/>
</dbReference>
<keyword evidence="5 7" id="KW-0460">Magnesium</keyword>
<dbReference type="SUPFAM" id="SSF81593">
    <property type="entry name" value="Nucleotidyltransferase substrate binding subunit/domain"/>
    <property type="match status" value="1"/>
</dbReference>
<dbReference type="SMART" id="SM00471">
    <property type="entry name" value="HDc"/>
    <property type="match status" value="1"/>
</dbReference>
<evidence type="ECO:0000313" key="11">
    <source>
        <dbReference type="Proteomes" id="UP000075636"/>
    </source>
</evidence>
<evidence type="ECO:0000256" key="4">
    <source>
        <dbReference type="ARBA" id="ARBA00022801"/>
    </source>
</evidence>
<proteinExistence type="inferred from homology"/>
<dbReference type="RefSeq" id="WP_062110525.1">
    <property type="nucleotide sequence ID" value="NZ_LHZR01000114.1"/>
</dbReference>
<gene>
    <name evidence="7" type="primary">glnD</name>
    <name evidence="10" type="ORF">AD945_16680</name>
</gene>
<comment type="domain">
    <text evidence="7">Has four distinct domains: an N-terminal nucleotidyltransferase (NT) domain responsible for UTase activity, a central HD domain that encodes UR activity, and two C-terminal ACT domains that seem to have a role in glutamine sensing.</text>
</comment>
<dbReference type="CDD" id="cd04900">
    <property type="entry name" value="ACT_UUR-like_1"/>
    <property type="match status" value="1"/>
</dbReference>
<keyword evidence="2 7" id="KW-0548">Nucleotidyltransferase</keyword>
<dbReference type="EMBL" id="LHZR01000114">
    <property type="protein sequence ID" value="KXV45811.1"/>
    <property type="molecule type" value="Genomic_DNA"/>
</dbReference>
<evidence type="ECO:0000259" key="8">
    <source>
        <dbReference type="PROSITE" id="PS51671"/>
    </source>
</evidence>
<dbReference type="SUPFAM" id="SSF109604">
    <property type="entry name" value="HD-domain/PDEase-like"/>
    <property type="match status" value="1"/>
</dbReference>
<evidence type="ECO:0000259" key="9">
    <source>
        <dbReference type="PROSITE" id="PS51831"/>
    </source>
</evidence>
<dbReference type="CDD" id="cd00077">
    <property type="entry name" value="HDc"/>
    <property type="match status" value="1"/>
</dbReference>
<dbReference type="CDD" id="cd04899">
    <property type="entry name" value="ACT_ACR-UUR-like_2"/>
    <property type="match status" value="1"/>
</dbReference>
<keyword evidence="3" id="KW-0677">Repeat</keyword>
<dbReference type="Proteomes" id="UP000075636">
    <property type="component" value="Unassembled WGS sequence"/>
</dbReference>
<dbReference type="AlphaFoldDB" id="A0A149TEC5"/>
<feature type="domain" description="HD" evidence="9">
    <location>
        <begin position="520"/>
        <end position="636"/>
    </location>
</feature>
<dbReference type="PROSITE" id="PS51671">
    <property type="entry name" value="ACT"/>
    <property type="match status" value="2"/>
</dbReference>
<keyword evidence="4 7" id="KW-0378">Hydrolase</keyword>
<comment type="similarity">
    <text evidence="7">Belongs to the GlnD family.</text>
</comment>
<dbReference type="PANTHER" id="PTHR47320">
    <property type="entry name" value="BIFUNCTIONAL URIDYLYLTRANSFERASE/URIDYLYL-REMOVING ENZYME"/>
    <property type="match status" value="1"/>
</dbReference>
<dbReference type="InterPro" id="IPR045865">
    <property type="entry name" value="ACT-like_dom_sf"/>
</dbReference>
<evidence type="ECO:0000256" key="7">
    <source>
        <dbReference type="HAMAP-Rule" id="MF_00277"/>
    </source>
</evidence>
<dbReference type="PATRIC" id="fig|318683.6.peg.232"/>